<evidence type="ECO:0000313" key="2">
    <source>
        <dbReference type="Proteomes" id="UP001148184"/>
    </source>
</evidence>
<dbReference type="EMBL" id="JAMDGZ010000062">
    <property type="protein sequence ID" value="MDD1016742.1"/>
    <property type="molecule type" value="Genomic_DNA"/>
</dbReference>
<dbReference type="RefSeq" id="WP_273895364.1">
    <property type="nucleotide sequence ID" value="NZ_JAMDGP010000090.1"/>
</dbReference>
<evidence type="ECO:0000313" key="1">
    <source>
        <dbReference type="EMBL" id="MDD1016742.1"/>
    </source>
</evidence>
<protein>
    <submittedName>
        <fullName evidence="1">Pentapeptide repeat-containing protein</fullName>
    </submittedName>
</protein>
<organism evidence="1 2">
    <name type="scientific">Pseudomonas rubra</name>
    <dbReference type="NCBI Taxonomy" id="2942627"/>
    <lineage>
        <taxon>Bacteria</taxon>
        <taxon>Pseudomonadati</taxon>
        <taxon>Pseudomonadota</taxon>
        <taxon>Gammaproteobacteria</taxon>
        <taxon>Pseudomonadales</taxon>
        <taxon>Pseudomonadaceae</taxon>
        <taxon>Pseudomonas</taxon>
    </lineage>
</organism>
<dbReference type="Gene3D" id="2.160.20.80">
    <property type="entry name" value="E3 ubiquitin-protein ligase SopA"/>
    <property type="match status" value="1"/>
</dbReference>
<gene>
    <name evidence="1" type="ORF">M5G17_24045</name>
</gene>
<dbReference type="SUPFAM" id="SSF141571">
    <property type="entry name" value="Pentapeptide repeat-like"/>
    <property type="match status" value="1"/>
</dbReference>
<dbReference type="InterPro" id="IPR001646">
    <property type="entry name" value="5peptide_repeat"/>
</dbReference>
<proteinExistence type="predicted"/>
<name>A0ABT5PF30_9PSED</name>
<dbReference type="Proteomes" id="UP001148184">
    <property type="component" value="Unassembled WGS sequence"/>
</dbReference>
<accession>A0ABT5PF30</accession>
<dbReference type="Pfam" id="PF00805">
    <property type="entry name" value="Pentapeptide"/>
    <property type="match status" value="1"/>
</dbReference>
<comment type="caution">
    <text evidence="1">The sequence shown here is derived from an EMBL/GenBank/DDBJ whole genome shotgun (WGS) entry which is preliminary data.</text>
</comment>
<sequence>MKSTTSPLLRHISFLAKRFQNDPDAPLSPEGRGLLKQFSGRPLKHSQWLQHVARDLGLEYNQVSQCNARLTDYCDHNAQMRIWNTPVRFFYQPDVFERQLQALLSAAEGKFSLAEAAKKHRVTFENFDFSPALLDFLVEGKGVSLLSFEGISASSSVIADSWVSICTSFAGADLSNAKFVRYFDDGQCRAGMVIHEGKFMAANLSGADLRWAYLRGADFSGANLEGTDLRNANVYESCMRNVTGVLVGGEVDSTHWLLDEV</sequence>
<keyword evidence="2" id="KW-1185">Reference proteome</keyword>
<reference evidence="1 2" key="1">
    <citation type="submission" date="2022-05" db="EMBL/GenBank/DDBJ databases">
        <title>Novel Pseudomonas spp. Isolated from a Rainbow Trout Aquaculture Facility.</title>
        <authorList>
            <person name="Testerman T."/>
            <person name="Graf J."/>
        </authorList>
    </citation>
    <scope>NUCLEOTIDE SEQUENCE [LARGE SCALE GENOMIC DNA]</scope>
    <source>
        <strain evidence="1 2">ID1025</strain>
    </source>
</reference>